<feature type="compositionally biased region" description="Basic and acidic residues" evidence="1">
    <location>
        <begin position="828"/>
        <end position="846"/>
    </location>
</feature>
<accession>A0AAE0IS88</accession>
<feature type="region of interest" description="Disordered" evidence="1">
    <location>
        <begin position="1"/>
        <end position="385"/>
    </location>
</feature>
<gene>
    <name evidence="3" type="ORF">B0H66DRAFT_526984</name>
</gene>
<reference evidence="3" key="2">
    <citation type="submission" date="2023-06" db="EMBL/GenBank/DDBJ databases">
        <authorList>
            <consortium name="Lawrence Berkeley National Laboratory"/>
            <person name="Haridas S."/>
            <person name="Hensen N."/>
            <person name="Bonometti L."/>
            <person name="Westerberg I."/>
            <person name="Brannstrom I.O."/>
            <person name="Guillou S."/>
            <person name="Cros-Aarteil S."/>
            <person name="Calhoun S."/>
            <person name="Kuo A."/>
            <person name="Mondo S."/>
            <person name="Pangilinan J."/>
            <person name="Riley R."/>
            <person name="Labutti K."/>
            <person name="Andreopoulos B."/>
            <person name="Lipzen A."/>
            <person name="Chen C."/>
            <person name="Yanf M."/>
            <person name="Daum C."/>
            <person name="Ng V."/>
            <person name="Clum A."/>
            <person name="Steindorff A."/>
            <person name="Ohm R."/>
            <person name="Martin F."/>
            <person name="Silar P."/>
            <person name="Natvig D."/>
            <person name="Lalanne C."/>
            <person name="Gautier V."/>
            <person name="Ament-Velasquez S.L."/>
            <person name="Kruys A."/>
            <person name="Hutchinson M.I."/>
            <person name="Powell A.J."/>
            <person name="Barry K."/>
            <person name="Miller A.N."/>
            <person name="Grigoriev I.V."/>
            <person name="Debuchy R."/>
            <person name="Gladieux P."/>
            <person name="Thoren M.H."/>
            <person name="Johannesson H."/>
        </authorList>
    </citation>
    <scope>NUCLEOTIDE SEQUENCE</scope>
    <source>
        <strain evidence="3">CBS 118394</strain>
    </source>
</reference>
<feature type="domain" description="PhoD-like phosphatase" evidence="2">
    <location>
        <begin position="932"/>
        <end position="1186"/>
    </location>
</feature>
<feature type="region of interest" description="Disordered" evidence="1">
    <location>
        <begin position="674"/>
        <end position="694"/>
    </location>
</feature>
<feature type="compositionally biased region" description="Polar residues" evidence="1">
    <location>
        <begin position="325"/>
        <end position="337"/>
    </location>
</feature>
<feature type="region of interest" description="Disordered" evidence="1">
    <location>
        <begin position="828"/>
        <end position="870"/>
    </location>
</feature>
<dbReference type="CDD" id="cd07389">
    <property type="entry name" value="MPP_PhoD"/>
    <property type="match status" value="1"/>
</dbReference>
<comment type="caution">
    <text evidence="3">The sequence shown here is derived from an EMBL/GenBank/DDBJ whole genome shotgun (WGS) entry which is preliminary data.</text>
</comment>
<evidence type="ECO:0000313" key="4">
    <source>
        <dbReference type="Proteomes" id="UP001283341"/>
    </source>
</evidence>
<feature type="compositionally biased region" description="Basic and acidic residues" evidence="1">
    <location>
        <begin position="248"/>
        <end position="259"/>
    </location>
</feature>
<feature type="compositionally biased region" description="Pro residues" evidence="1">
    <location>
        <begin position="122"/>
        <end position="135"/>
    </location>
</feature>
<feature type="region of interest" description="Disordered" evidence="1">
    <location>
        <begin position="402"/>
        <end position="619"/>
    </location>
</feature>
<dbReference type="InterPro" id="IPR018946">
    <property type="entry name" value="PhoD-like_MPP"/>
</dbReference>
<keyword evidence="4" id="KW-1185">Reference proteome</keyword>
<protein>
    <recommendedName>
        <fullName evidence="2">PhoD-like phosphatase domain-containing protein</fullName>
    </recommendedName>
</protein>
<feature type="compositionally biased region" description="Polar residues" evidence="1">
    <location>
        <begin position="1593"/>
        <end position="1602"/>
    </location>
</feature>
<feature type="compositionally biased region" description="Low complexity" evidence="1">
    <location>
        <begin position="556"/>
        <end position="590"/>
    </location>
</feature>
<dbReference type="EMBL" id="JAUEDM010000001">
    <property type="protein sequence ID" value="KAK3329601.1"/>
    <property type="molecule type" value="Genomic_DNA"/>
</dbReference>
<feature type="compositionally biased region" description="Polar residues" evidence="1">
    <location>
        <begin position="292"/>
        <end position="309"/>
    </location>
</feature>
<feature type="compositionally biased region" description="Basic and acidic residues" evidence="1">
    <location>
        <begin position="270"/>
        <end position="291"/>
    </location>
</feature>
<feature type="region of interest" description="Disordered" evidence="1">
    <location>
        <begin position="1708"/>
        <end position="1739"/>
    </location>
</feature>
<feature type="compositionally biased region" description="Basic and acidic residues" evidence="1">
    <location>
        <begin position="162"/>
        <end position="172"/>
    </location>
</feature>
<feature type="domain" description="PhoD-like phosphatase" evidence="2">
    <location>
        <begin position="1194"/>
        <end position="1353"/>
    </location>
</feature>
<feature type="region of interest" description="Disordered" evidence="1">
    <location>
        <begin position="1353"/>
        <end position="1608"/>
    </location>
</feature>
<feature type="compositionally biased region" description="Acidic residues" evidence="1">
    <location>
        <begin position="1491"/>
        <end position="1501"/>
    </location>
</feature>
<dbReference type="PANTHER" id="PTHR46689:SF1">
    <property type="entry name" value="PHOD-LIKE PHOSPHATASE DOMAIN-CONTAINING PROTEIN"/>
    <property type="match status" value="1"/>
</dbReference>
<feature type="compositionally biased region" description="Pro residues" evidence="1">
    <location>
        <begin position="1541"/>
        <end position="1556"/>
    </location>
</feature>
<dbReference type="Pfam" id="PF19050">
    <property type="entry name" value="PhoD_2"/>
    <property type="match status" value="2"/>
</dbReference>
<dbReference type="InterPro" id="IPR038607">
    <property type="entry name" value="PhoD-like_sf"/>
</dbReference>
<dbReference type="Gene3D" id="3.60.21.70">
    <property type="entry name" value="PhoD-like phosphatase"/>
    <property type="match status" value="1"/>
</dbReference>
<evidence type="ECO:0000259" key="2">
    <source>
        <dbReference type="Pfam" id="PF19050"/>
    </source>
</evidence>
<feature type="compositionally biased region" description="Polar residues" evidence="1">
    <location>
        <begin position="37"/>
        <end position="76"/>
    </location>
</feature>
<dbReference type="GO" id="GO:0016020">
    <property type="term" value="C:membrane"/>
    <property type="evidence" value="ECO:0007669"/>
    <property type="project" value="TreeGrafter"/>
</dbReference>
<dbReference type="InterPro" id="IPR043904">
    <property type="entry name" value="PhoD_2-like"/>
</dbReference>
<feature type="compositionally biased region" description="Polar residues" evidence="1">
    <location>
        <begin position="1437"/>
        <end position="1458"/>
    </location>
</feature>
<evidence type="ECO:0000256" key="1">
    <source>
        <dbReference type="SAM" id="MobiDB-lite"/>
    </source>
</evidence>
<feature type="compositionally biased region" description="Polar residues" evidence="1">
    <location>
        <begin position="413"/>
        <end position="437"/>
    </location>
</feature>
<feature type="compositionally biased region" description="Acidic residues" evidence="1">
    <location>
        <begin position="514"/>
        <end position="523"/>
    </location>
</feature>
<evidence type="ECO:0000313" key="3">
    <source>
        <dbReference type="EMBL" id="KAK3329601.1"/>
    </source>
</evidence>
<dbReference type="Proteomes" id="UP001283341">
    <property type="component" value="Unassembled WGS sequence"/>
</dbReference>
<reference evidence="3" key="1">
    <citation type="journal article" date="2023" name="Mol. Phylogenet. Evol.">
        <title>Genome-scale phylogeny and comparative genomics of the fungal order Sordariales.</title>
        <authorList>
            <person name="Hensen N."/>
            <person name="Bonometti L."/>
            <person name="Westerberg I."/>
            <person name="Brannstrom I.O."/>
            <person name="Guillou S."/>
            <person name="Cros-Aarteil S."/>
            <person name="Calhoun S."/>
            <person name="Haridas S."/>
            <person name="Kuo A."/>
            <person name="Mondo S."/>
            <person name="Pangilinan J."/>
            <person name="Riley R."/>
            <person name="LaButti K."/>
            <person name="Andreopoulos B."/>
            <person name="Lipzen A."/>
            <person name="Chen C."/>
            <person name="Yan M."/>
            <person name="Daum C."/>
            <person name="Ng V."/>
            <person name="Clum A."/>
            <person name="Steindorff A."/>
            <person name="Ohm R.A."/>
            <person name="Martin F."/>
            <person name="Silar P."/>
            <person name="Natvig D.O."/>
            <person name="Lalanne C."/>
            <person name="Gautier V."/>
            <person name="Ament-Velasquez S.L."/>
            <person name="Kruys A."/>
            <person name="Hutchinson M.I."/>
            <person name="Powell A.J."/>
            <person name="Barry K."/>
            <person name="Miller A.N."/>
            <person name="Grigoriev I.V."/>
            <person name="Debuchy R."/>
            <person name="Gladieux P."/>
            <person name="Hiltunen Thoren M."/>
            <person name="Johannesson H."/>
        </authorList>
    </citation>
    <scope>NUCLEOTIDE SEQUENCE</scope>
    <source>
        <strain evidence="3">CBS 118394</strain>
    </source>
</reference>
<organism evidence="3 4">
    <name type="scientific">Apodospora peruviana</name>
    <dbReference type="NCBI Taxonomy" id="516989"/>
    <lineage>
        <taxon>Eukaryota</taxon>
        <taxon>Fungi</taxon>
        <taxon>Dikarya</taxon>
        <taxon>Ascomycota</taxon>
        <taxon>Pezizomycotina</taxon>
        <taxon>Sordariomycetes</taxon>
        <taxon>Sordariomycetidae</taxon>
        <taxon>Sordariales</taxon>
        <taxon>Lasiosphaeriaceae</taxon>
        <taxon>Apodospora</taxon>
    </lineage>
</organism>
<dbReference type="PANTHER" id="PTHR46689">
    <property type="entry name" value="MEMBRANE PROTEIN, PUTATIVE-RELATED"/>
    <property type="match status" value="1"/>
</dbReference>
<feature type="compositionally biased region" description="Polar residues" evidence="1">
    <location>
        <begin position="202"/>
        <end position="215"/>
    </location>
</feature>
<name>A0AAE0IS88_9PEZI</name>
<feature type="compositionally biased region" description="Basic and acidic residues" evidence="1">
    <location>
        <begin position="449"/>
        <end position="460"/>
    </location>
</feature>
<proteinExistence type="predicted"/>
<sequence>MSAPYWGQLPPPKAGQTKARRLSDDLTPQADRRQSLDVPSQGQPRSNRVSVQTTKSDAPTDSTLSPFVSPTASSFPDQGLAPRPPSLPYGANQYQPPELIENRRRRRSRNQEQDYEYAAAAGPPPPAAPEVPRAPPVSYKYQTGNGGPPYSYAAPPQGPPRPAKEMAPEEYYKAPTPVNQRENLPVLDRARNTLDPGGSPRAQRNSTDPTLARNSSVRDEVNGHRRRASGADQNLHRSRRTSLNQPTDRSKMFADDRSPLQRLELTLDSISKEDKRARVEAAERAAREKTSGNEAGQQAEKSPAGQQVRFQERRPSAVGEDESKAQPQLLTAGTPVTPTRPAHSAAASMGPLSQNPPEEGRKYGSGTGRSPGSQAPESKIPVPVSTLAAGIPQRNLSFRERAARNDIKPPNGVNVSTPQDEVTTPTNGTSLTRSGSNKLKKNPPGDPWYSKRKELEEKYPTIEIRNGPRPATKARETGGTAGPESHAPGFGAGPVRANAHAPEPAYQHRSGFLDVDDYYEDDMVTTPPTAAKLTKSPSQRKADQLLGRSPPQHLVSSATRRSPPTVRRSPPPVAATAAATSVGGAVAARGFGTIPSAVHHHPARRDARSDSDSDEEREDNLHHVSNLIYHARDKFEPGRGLYQPTPYLDEWKKATVGTLSGALLDLEDIPPEVEKSTPWWESPGSKRRGSMASRPKKAEAFEGEYDDTNAPTRFKPPLHLKCGPLLRYCGIRNERVPSRSARNGAVVDKEIWRGSVMIVTTDADSSYDIAPTLRLFVQPLELLPPPPREISGDEPLAPEYVDPIAGHPKLGRKGETLYVRPVDHLDENKDLSRDETDDGLFEKSRSPPDVPLADGATDPPGSFAARRKRAEMDGEKAGKYKDVRGFRLHKERGFTFWRFNIEVELRGKQQRVAYRINRGPSTGFWVPAKGQAMNIMFHSCNGFSMSVDADEFSGPDPMWRDVLNTHQSQPFHVMLGGGDQIYNDRCMQDTKLFKAWLMIKNPLHKHNAPFTPQMQDELEFFYLHRYAMWFSQGLFGMANSQIPMVNMFDDHDIIDGFGSYPHHFMNSPVFSGLGNVAFKYYMLFQHQSVVDETEVSEPSWTLGAQPGPYINELSRSLFMMLGSKVALLAVDARTERKRDEVVSKETWEIIMNRCYKELEKGKVEHLLVLLGVPIAYPRLVWLENILTSRLMDPIKALGKVGLLGGFLNRFDGGVEVLDDLDDHWTAKNHKHERSIVIEDLQDLAAGKSIRVSILSGDVHLAAIGQFFSNQKLGVPKHKDFRYIPNVISSAIVNTPPPDLMADILNKRNKVHHFDKETDENMIPIFGHGVDGKPRNNKCLLPHRNWCSIREYVPGNTPPPTPDQSEYDLTPLGTPPGTASYGGGAGGLLRRLSKSRPRGPSFRGPDSVRDRTRPPLSGGLLRTLSRQRVSASADEVGNAQSQQTRPGFLTRTLSGSSVNGRFGGLFRRRGSNAGPPPPRHDDGGINGNWGPETEDEDDDYDEEIPRQQRRGIGLRGGLGDYPHDYEDEYADGDESHFSVKQPPMPPQQQYQEPPPRSRAPSTTTTAIRSNTNKQLPPEPAPVPMPVMSGGATPRHNNNNSSATAGPVVGMSRPASAGLKGAGDVAPEQEFIPKQFHRVPTGLSVKQLKKRDPAELAVNLSGGLEVCLNVEISQKDPGGSTVPYRLIVPRLWYDEELEEDNLEFVPPNGEKYGHQHQNEQESGAGGGRVGGLKRLISLRRA</sequence>